<dbReference type="InterPro" id="IPR036412">
    <property type="entry name" value="HAD-like_sf"/>
</dbReference>
<evidence type="ECO:0000256" key="2">
    <source>
        <dbReference type="ARBA" id="ARBA00022723"/>
    </source>
</evidence>
<organism evidence="9 10">
    <name type="scientific">Lucifera butyrica</name>
    <dbReference type="NCBI Taxonomy" id="1351585"/>
    <lineage>
        <taxon>Bacteria</taxon>
        <taxon>Bacillati</taxon>
        <taxon>Bacillota</taxon>
        <taxon>Negativicutes</taxon>
        <taxon>Veillonellales</taxon>
        <taxon>Veillonellaceae</taxon>
        <taxon>Lucifera</taxon>
    </lineage>
</organism>
<evidence type="ECO:0000256" key="1">
    <source>
        <dbReference type="ARBA" id="ARBA00006696"/>
    </source>
</evidence>
<feature type="binding site" evidence="8">
    <location>
        <position position="210"/>
    </location>
    <ligand>
        <name>Mg(2+)</name>
        <dbReference type="ChEBI" id="CHEBI:18420"/>
    </ligand>
</feature>
<gene>
    <name evidence="9" type="ORF">LUCI_2588</name>
</gene>
<dbReference type="PANTHER" id="PTHR19288:SF46">
    <property type="entry name" value="HALOACID DEHALOGENASE-LIKE HYDROLASE DOMAIN-CONTAINING PROTEIN 2"/>
    <property type="match status" value="1"/>
</dbReference>
<keyword evidence="2 5" id="KW-0479">Metal-binding</keyword>
<feature type="binding site" evidence="8">
    <location>
        <position position="15"/>
    </location>
    <ligand>
        <name>Mg(2+)</name>
        <dbReference type="ChEBI" id="CHEBI:18420"/>
    </ligand>
</feature>
<dbReference type="GO" id="GO:0005737">
    <property type="term" value="C:cytoplasm"/>
    <property type="evidence" value="ECO:0007669"/>
    <property type="project" value="TreeGrafter"/>
</dbReference>
<proteinExistence type="inferred from homology"/>
<feature type="binding site" evidence="8">
    <location>
        <position position="13"/>
    </location>
    <ligand>
        <name>Mg(2+)</name>
        <dbReference type="ChEBI" id="CHEBI:18420"/>
    </ligand>
</feature>
<dbReference type="OrthoDB" id="9810449at2"/>
<name>A0A498R766_9FIRM</name>
<dbReference type="Gene3D" id="3.40.50.1000">
    <property type="entry name" value="HAD superfamily/HAD-like"/>
    <property type="match status" value="2"/>
</dbReference>
<dbReference type="SUPFAM" id="SSF56784">
    <property type="entry name" value="HAD-like"/>
    <property type="match status" value="1"/>
</dbReference>
<dbReference type="InterPro" id="IPR006357">
    <property type="entry name" value="HAD-SF_hydro_IIA"/>
</dbReference>
<keyword evidence="4 5" id="KW-0460">Magnesium</keyword>
<evidence type="ECO:0000256" key="3">
    <source>
        <dbReference type="ARBA" id="ARBA00022801"/>
    </source>
</evidence>
<dbReference type="GO" id="GO:0046872">
    <property type="term" value="F:metal ion binding"/>
    <property type="evidence" value="ECO:0007669"/>
    <property type="project" value="UniProtKB-KW"/>
</dbReference>
<dbReference type="EMBL" id="UPPP01000073">
    <property type="protein sequence ID" value="VBB07344.1"/>
    <property type="molecule type" value="Genomic_DNA"/>
</dbReference>
<dbReference type="AlphaFoldDB" id="A0A498R766"/>
<dbReference type="NCBIfam" id="TIGR01460">
    <property type="entry name" value="HAD-SF-IIA"/>
    <property type="match status" value="1"/>
</dbReference>
<dbReference type="RefSeq" id="WP_122628287.1">
    <property type="nucleotide sequence ID" value="NZ_UPPP01000073.1"/>
</dbReference>
<dbReference type="InterPro" id="IPR023214">
    <property type="entry name" value="HAD_sf"/>
</dbReference>
<evidence type="ECO:0000256" key="8">
    <source>
        <dbReference type="PIRSR" id="PIRSR000915-3"/>
    </source>
</evidence>
<comment type="similarity">
    <text evidence="1 5">Belongs to the HAD-like hydrolase superfamily. NagD family.</text>
</comment>
<evidence type="ECO:0000256" key="7">
    <source>
        <dbReference type="PIRSR" id="PIRSR000915-2"/>
    </source>
</evidence>
<comment type="cofactor">
    <cofactor evidence="8">
        <name>Mg(2+)</name>
        <dbReference type="ChEBI" id="CHEBI:18420"/>
    </cofactor>
    <text evidence="8">Divalent metal ions. Mg(2+) is the most effective.</text>
</comment>
<dbReference type="PANTHER" id="PTHR19288">
    <property type="entry name" value="4-NITROPHENYLPHOSPHATASE-RELATED"/>
    <property type="match status" value="1"/>
</dbReference>
<accession>A0A498R766</accession>
<comment type="function">
    <text evidence="5">Catalyzes the dephosphorylation of 2-6 carbon acid sugars in vitro.</text>
</comment>
<protein>
    <recommendedName>
        <fullName evidence="5">Acid sugar phosphatase</fullName>
        <ecNumber evidence="5">3.1.3.-</ecNumber>
    </recommendedName>
</protein>
<dbReference type="EC" id="3.1.3.-" evidence="5"/>
<dbReference type="GO" id="GO:0016791">
    <property type="term" value="F:phosphatase activity"/>
    <property type="evidence" value="ECO:0007669"/>
    <property type="project" value="TreeGrafter"/>
</dbReference>
<sequence>MENLGKIKCFLLDMDGTINLGAKLLSGSGDFINYLKESGRDFIFVTNNSSKNGRHYVQKMRNLGIDCSSNNVLTSGEATANYLNSLKPKAKIYLIGTPDLEEEFINWGFTLTAENPDYVVLGFDMTLTYEKLVIGCDLIRKGVTYIATHPDFNCPTETGYIPDCGSMIELIKASTGKLPKIIGKPNDLIIKSAFRKRPQYKLEEFAMVGDRLYTDIKAGVCADITSILVLSGEAAMKDVEESDVKPTFIFDGVATIYQKLKEADETK</sequence>
<evidence type="ECO:0000256" key="4">
    <source>
        <dbReference type="ARBA" id="ARBA00022842"/>
    </source>
</evidence>
<evidence type="ECO:0000313" key="9">
    <source>
        <dbReference type="EMBL" id="VBB07344.1"/>
    </source>
</evidence>
<reference evidence="9 10" key="1">
    <citation type="submission" date="2018-06" db="EMBL/GenBank/DDBJ databases">
        <authorList>
            <person name="Strepis N."/>
        </authorList>
    </citation>
    <scope>NUCLEOTIDE SEQUENCE [LARGE SCALE GENOMIC DNA]</scope>
    <source>
        <strain evidence="9">LUCI</strain>
    </source>
</reference>
<evidence type="ECO:0000256" key="5">
    <source>
        <dbReference type="PIRNR" id="PIRNR000915"/>
    </source>
</evidence>
<dbReference type="Proteomes" id="UP000277811">
    <property type="component" value="Unassembled WGS sequence"/>
</dbReference>
<dbReference type="PIRSF" id="PIRSF000915">
    <property type="entry name" value="PGP-type_phosphatase"/>
    <property type="match status" value="1"/>
</dbReference>
<feature type="binding site" evidence="7">
    <location>
        <position position="184"/>
    </location>
    <ligand>
        <name>substrate</name>
    </ligand>
</feature>
<evidence type="ECO:0000313" key="10">
    <source>
        <dbReference type="Proteomes" id="UP000277811"/>
    </source>
</evidence>
<feature type="active site" description="Proton donor" evidence="6">
    <location>
        <position position="15"/>
    </location>
</feature>
<dbReference type="FunFam" id="3.40.50.1000:FF:000053">
    <property type="entry name" value="TIGR01457 family HAD hydrolase"/>
    <property type="match status" value="1"/>
</dbReference>
<keyword evidence="10" id="KW-1185">Reference proteome</keyword>
<feature type="active site" description="Nucleophile" evidence="6">
    <location>
        <position position="13"/>
    </location>
</feature>
<dbReference type="Pfam" id="PF13344">
    <property type="entry name" value="Hydrolase_6"/>
    <property type="match status" value="1"/>
</dbReference>
<evidence type="ECO:0000256" key="6">
    <source>
        <dbReference type="PIRSR" id="PIRSR000915-1"/>
    </source>
</evidence>
<keyword evidence="3" id="KW-0378">Hydrolase</keyword>
<dbReference type="Pfam" id="PF13242">
    <property type="entry name" value="Hydrolase_like"/>
    <property type="match status" value="1"/>
</dbReference>